<evidence type="ECO:0000313" key="3">
    <source>
        <dbReference type="Proteomes" id="UP001596161"/>
    </source>
</evidence>
<dbReference type="RefSeq" id="WP_378017994.1">
    <property type="nucleotide sequence ID" value="NZ_JBHSKT010000008.1"/>
</dbReference>
<dbReference type="PANTHER" id="PTHR34300:SF2">
    <property type="entry name" value="QUEUOSINE PRECURSOR TRANSPORTER-RELATED"/>
    <property type="match status" value="1"/>
</dbReference>
<comment type="subcellular location">
    <subcellularLocation>
        <location evidence="1">Cell membrane</location>
        <topology evidence="1">Multi-pass membrane protein</topology>
    </subcellularLocation>
</comment>
<dbReference type="NCBIfam" id="TIGR00697">
    <property type="entry name" value="queuosine precursor transporter"/>
    <property type="match status" value="1"/>
</dbReference>
<evidence type="ECO:0000313" key="2">
    <source>
        <dbReference type="EMBL" id="MFC5271632.1"/>
    </source>
</evidence>
<gene>
    <name evidence="2" type="ORF">ACFPIB_13495</name>
</gene>
<sequence>MVPNATFQQKKTFLFIVLSCIVLTNAILAELLGVKIFSLEALFGLPPANIHLFTDSPLSFSLTAGVVIWPVVFITSDIINEYFGKEGVKRISWLTVVFILFAFLIISVVTALPPAQFWLDLNNKDAAGNAFNIDYAYGSIFRQGMGIILGSVSAFLLSQFLDATIFHWLRKTTGQRMIWLRATGSTVVSQLVDSFVVLFIAFYVFGNWPLNLIISVMIVNYIYKFCVAVLLTPLLYVAHYFIDLYLGKEAAHQLETEAIHNPLAHPGKNN</sequence>
<keyword evidence="1" id="KW-1133">Transmembrane helix</keyword>
<comment type="caution">
    <text evidence="2">The sequence shown here is derived from an EMBL/GenBank/DDBJ whole genome shotgun (WGS) entry which is preliminary data.</text>
</comment>
<feature type="transmembrane region" description="Helical" evidence="1">
    <location>
        <begin position="178"/>
        <end position="206"/>
    </location>
</feature>
<evidence type="ECO:0000256" key="1">
    <source>
        <dbReference type="HAMAP-Rule" id="MF_02088"/>
    </source>
</evidence>
<keyword evidence="1" id="KW-0813">Transport</keyword>
<feature type="transmembrane region" description="Helical" evidence="1">
    <location>
        <begin position="212"/>
        <end position="238"/>
    </location>
</feature>
<keyword evidence="1" id="KW-1003">Cell membrane</keyword>
<feature type="transmembrane region" description="Helical" evidence="1">
    <location>
        <begin position="135"/>
        <end position="157"/>
    </location>
</feature>
<feature type="transmembrane region" description="Helical" evidence="1">
    <location>
        <begin position="91"/>
        <end position="115"/>
    </location>
</feature>
<feature type="transmembrane region" description="Helical" evidence="1">
    <location>
        <begin position="12"/>
        <end position="38"/>
    </location>
</feature>
<name>A0ABW0EB77_9BACT</name>
<protein>
    <recommendedName>
        <fullName evidence="1">Probable queuosine precursor transporter</fullName>
        <shortName evidence="1">Q precursor transporter</shortName>
    </recommendedName>
</protein>
<proteinExistence type="inferred from homology"/>
<dbReference type="EMBL" id="JBHSKT010000008">
    <property type="protein sequence ID" value="MFC5271632.1"/>
    <property type="molecule type" value="Genomic_DNA"/>
</dbReference>
<keyword evidence="1" id="KW-0472">Membrane</keyword>
<comment type="similarity">
    <text evidence="1">Belongs to the vitamin uptake transporter (VUT/ECF) (TC 2.A.88) family. Q precursor transporter subfamily.</text>
</comment>
<organism evidence="2 3">
    <name type="scientific">Adhaeribacter terreus</name>
    <dbReference type="NCBI Taxonomy" id="529703"/>
    <lineage>
        <taxon>Bacteria</taxon>
        <taxon>Pseudomonadati</taxon>
        <taxon>Bacteroidota</taxon>
        <taxon>Cytophagia</taxon>
        <taxon>Cytophagales</taxon>
        <taxon>Hymenobacteraceae</taxon>
        <taxon>Adhaeribacter</taxon>
    </lineage>
</organism>
<accession>A0ABW0EB77</accession>
<feature type="transmembrane region" description="Helical" evidence="1">
    <location>
        <begin position="58"/>
        <end position="79"/>
    </location>
</feature>
<keyword evidence="3" id="KW-1185">Reference proteome</keyword>
<dbReference type="PANTHER" id="PTHR34300">
    <property type="entry name" value="QUEUOSINE PRECURSOR TRANSPORTER-RELATED"/>
    <property type="match status" value="1"/>
</dbReference>
<dbReference type="Proteomes" id="UP001596161">
    <property type="component" value="Unassembled WGS sequence"/>
</dbReference>
<dbReference type="InterPro" id="IPR003744">
    <property type="entry name" value="YhhQ"/>
</dbReference>
<dbReference type="HAMAP" id="MF_02088">
    <property type="entry name" value="Q_prec_transport"/>
    <property type="match status" value="1"/>
</dbReference>
<reference evidence="3" key="1">
    <citation type="journal article" date="2019" name="Int. J. Syst. Evol. Microbiol.">
        <title>The Global Catalogue of Microorganisms (GCM) 10K type strain sequencing project: providing services to taxonomists for standard genome sequencing and annotation.</title>
        <authorList>
            <consortium name="The Broad Institute Genomics Platform"/>
            <consortium name="The Broad Institute Genome Sequencing Center for Infectious Disease"/>
            <person name="Wu L."/>
            <person name="Ma J."/>
        </authorList>
    </citation>
    <scope>NUCLEOTIDE SEQUENCE [LARGE SCALE GENOMIC DNA]</scope>
    <source>
        <strain evidence="3">KACC 12602</strain>
    </source>
</reference>
<dbReference type="Pfam" id="PF02592">
    <property type="entry name" value="Vut_1"/>
    <property type="match status" value="1"/>
</dbReference>
<comment type="function">
    <text evidence="1">Involved in the import of queuosine (Q) precursors, required for Q precursor salvage.</text>
</comment>
<keyword evidence="1" id="KW-0812">Transmembrane</keyword>